<organism evidence="2 3">
    <name type="scientific">Nocardia panacis</name>
    <dbReference type="NCBI Taxonomy" id="2340916"/>
    <lineage>
        <taxon>Bacteria</taxon>
        <taxon>Bacillati</taxon>
        <taxon>Actinomycetota</taxon>
        <taxon>Actinomycetes</taxon>
        <taxon>Mycobacteriales</taxon>
        <taxon>Nocardiaceae</taxon>
        <taxon>Nocardia</taxon>
    </lineage>
</organism>
<comment type="caution">
    <text evidence="2">The sequence shown here is derived from an EMBL/GenBank/DDBJ whole genome shotgun (WGS) entry which is preliminary data.</text>
</comment>
<protein>
    <submittedName>
        <fullName evidence="2">Alpha/beta fold hydrolase</fullName>
    </submittedName>
</protein>
<dbReference type="PANTHER" id="PTHR43194:SF5">
    <property type="entry name" value="PIMELOYL-[ACYL-CARRIER PROTEIN] METHYL ESTER ESTERASE"/>
    <property type="match status" value="1"/>
</dbReference>
<keyword evidence="3" id="KW-1185">Reference proteome</keyword>
<evidence type="ECO:0000313" key="2">
    <source>
        <dbReference type="EMBL" id="RJO73581.1"/>
    </source>
</evidence>
<dbReference type="GO" id="GO:0016787">
    <property type="term" value="F:hydrolase activity"/>
    <property type="evidence" value="ECO:0007669"/>
    <property type="project" value="UniProtKB-KW"/>
</dbReference>
<feature type="domain" description="AB hydrolase-1" evidence="1">
    <location>
        <begin position="82"/>
        <end position="186"/>
    </location>
</feature>
<proteinExistence type="predicted"/>
<evidence type="ECO:0000259" key="1">
    <source>
        <dbReference type="Pfam" id="PF00561"/>
    </source>
</evidence>
<dbReference type="AlphaFoldDB" id="A0A3A4K537"/>
<dbReference type="Pfam" id="PF00561">
    <property type="entry name" value="Abhydrolase_1"/>
    <property type="match status" value="1"/>
</dbReference>
<dbReference type="InterPro" id="IPR029058">
    <property type="entry name" value="AB_hydrolase_fold"/>
</dbReference>
<dbReference type="InterPro" id="IPR000073">
    <property type="entry name" value="AB_hydrolase_1"/>
</dbReference>
<dbReference type="PRINTS" id="PR00111">
    <property type="entry name" value="ABHYDROLASE"/>
</dbReference>
<dbReference type="PANTHER" id="PTHR43194">
    <property type="entry name" value="HYDROLASE ALPHA/BETA FOLD FAMILY"/>
    <property type="match status" value="1"/>
</dbReference>
<dbReference type="EMBL" id="QZFU01000023">
    <property type="protein sequence ID" value="RJO73581.1"/>
    <property type="molecule type" value="Genomic_DNA"/>
</dbReference>
<sequence length="332" mass="36087">MLATRVNTQGRVGHGACTGPRVFAGIGYGRIVDGARRVGVRRRGHEWTPGGEAAPAELPPWRRVDLADGERVVARVADGPVPILLLHGWAITADVNFCHIMQPLAREYGVLAMDMRGHGRGPALEPGRRFDIARCADDAAALLDALGIDRVVVCGYSLGGPVGLEFARRHRDRVAGLVLQATAMAFASPADRLGRWLFRGLRPLADRSPGIGRSAPVTYFRHVRTRGARNAAWWPWLRSELMLCHPRVIVDVILAEYAFDFRPHADILAGLPISVVITTRDGAVPPADQRELAALLDARVFELDAGHDVFLDDPDIYSAATFAAIAHVHPDA</sequence>
<name>A0A3A4K537_9NOCA</name>
<reference evidence="2 3" key="1">
    <citation type="submission" date="2018-09" db="EMBL/GenBank/DDBJ databases">
        <title>YIM PH21274 draft genome.</title>
        <authorList>
            <person name="Miao C."/>
        </authorList>
    </citation>
    <scope>NUCLEOTIDE SEQUENCE [LARGE SCALE GENOMIC DNA]</scope>
    <source>
        <strain evidence="2 3">YIM PH 21724</strain>
    </source>
</reference>
<dbReference type="Proteomes" id="UP000266677">
    <property type="component" value="Unassembled WGS sequence"/>
</dbReference>
<dbReference type="InterPro" id="IPR050228">
    <property type="entry name" value="Carboxylesterase_BioH"/>
</dbReference>
<dbReference type="SUPFAM" id="SSF53474">
    <property type="entry name" value="alpha/beta-Hydrolases"/>
    <property type="match status" value="1"/>
</dbReference>
<accession>A0A3A4K537</accession>
<gene>
    <name evidence="2" type="ORF">D5S18_20510</name>
</gene>
<dbReference type="Gene3D" id="3.40.50.1820">
    <property type="entry name" value="alpha/beta hydrolase"/>
    <property type="match status" value="1"/>
</dbReference>
<evidence type="ECO:0000313" key="3">
    <source>
        <dbReference type="Proteomes" id="UP000266677"/>
    </source>
</evidence>
<keyword evidence="2" id="KW-0378">Hydrolase</keyword>